<dbReference type="RefSeq" id="WP_341193363.1">
    <property type="nucleotide sequence ID" value="NZ_JBBMFN010000054.1"/>
</dbReference>
<organism evidence="2 3">
    <name type="scientific">Niallia hominis</name>
    <dbReference type="NCBI Taxonomy" id="3133173"/>
    <lineage>
        <taxon>Bacteria</taxon>
        <taxon>Bacillati</taxon>
        <taxon>Bacillota</taxon>
        <taxon>Bacilli</taxon>
        <taxon>Bacillales</taxon>
        <taxon>Bacillaceae</taxon>
        <taxon>Niallia</taxon>
    </lineage>
</organism>
<protein>
    <submittedName>
        <fullName evidence="2">Uncharacterized protein</fullName>
    </submittedName>
</protein>
<dbReference type="Proteomes" id="UP001465426">
    <property type="component" value="Unassembled WGS sequence"/>
</dbReference>
<feature type="transmembrane region" description="Helical" evidence="1">
    <location>
        <begin position="6"/>
        <end position="25"/>
    </location>
</feature>
<gene>
    <name evidence="2" type="ORF">WMO63_17750</name>
</gene>
<accession>A0ABV1F2A0</accession>
<comment type="caution">
    <text evidence="2">The sequence shown here is derived from an EMBL/GenBank/DDBJ whole genome shotgun (WGS) entry which is preliminary data.</text>
</comment>
<keyword evidence="1" id="KW-0812">Transmembrane</keyword>
<keyword evidence="1" id="KW-1133">Transmembrane helix</keyword>
<name>A0ABV1F2A0_9BACI</name>
<sequence length="247" mass="29062">MKYKWLWSLLVVAMITICLFIFLPLNENQSTPSSLPNENNLKKMILDTGEVNVNTIFEQIALDEKHVFIPHLSSDNQYGYSLLEWVDNKWEVTYVTSSGEPLLWKINGGSQSDSYFLWNLETKYNIDYLTFYMIKHRNFRSGWGGEFYEPAIQIENNVSLGAKPYGIYKVSDEWQRIWKATQIKVEEQEEDLFSFNNEEALHYGVKGYDKENNYVDPYNYYENISSFNSGAKTEHVSILDEWDGEQW</sequence>
<reference evidence="2 3" key="1">
    <citation type="submission" date="2024-03" db="EMBL/GenBank/DDBJ databases">
        <title>Human intestinal bacterial collection.</title>
        <authorList>
            <person name="Pauvert C."/>
            <person name="Hitch T.C.A."/>
            <person name="Clavel T."/>
        </authorList>
    </citation>
    <scope>NUCLEOTIDE SEQUENCE [LARGE SCALE GENOMIC DNA]</scope>
    <source>
        <strain evidence="2 3">CLA-SR-H024</strain>
    </source>
</reference>
<keyword evidence="3" id="KW-1185">Reference proteome</keyword>
<proteinExistence type="predicted"/>
<keyword evidence="1" id="KW-0472">Membrane</keyword>
<evidence type="ECO:0000313" key="3">
    <source>
        <dbReference type="Proteomes" id="UP001465426"/>
    </source>
</evidence>
<dbReference type="EMBL" id="JBBMFN010000054">
    <property type="protein sequence ID" value="MEQ2467502.1"/>
    <property type="molecule type" value="Genomic_DNA"/>
</dbReference>
<evidence type="ECO:0000256" key="1">
    <source>
        <dbReference type="SAM" id="Phobius"/>
    </source>
</evidence>
<evidence type="ECO:0000313" key="2">
    <source>
        <dbReference type="EMBL" id="MEQ2467502.1"/>
    </source>
</evidence>